<organism evidence="11 12">
    <name type="scientific">Quercus lobata</name>
    <name type="common">Valley oak</name>
    <dbReference type="NCBI Taxonomy" id="97700"/>
    <lineage>
        <taxon>Eukaryota</taxon>
        <taxon>Viridiplantae</taxon>
        <taxon>Streptophyta</taxon>
        <taxon>Embryophyta</taxon>
        <taxon>Tracheophyta</taxon>
        <taxon>Spermatophyta</taxon>
        <taxon>Magnoliopsida</taxon>
        <taxon>eudicotyledons</taxon>
        <taxon>Gunneridae</taxon>
        <taxon>Pentapetalae</taxon>
        <taxon>rosids</taxon>
        <taxon>fabids</taxon>
        <taxon>Fagales</taxon>
        <taxon>Fagaceae</taxon>
        <taxon>Quercus</taxon>
    </lineage>
</organism>
<dbReference type="InterPro" id="IPR007527">
    <property type="entry name" value="Znf_SWIM"/>
</dbReference>
<dbReference type="Gramene" id="QL09p016828:mrna">
    <property type="protein sequence ID" value="QL09p016828:mrna"/>
    <property type="gene ID" value="QL09p016828"/>
</dbReference>
<reference evidence="11" key="2">
    <citation type="submission" date="2021-01" db="UniProtKB">
        <authorList>
            <consortium name="EnsemblPlants"/>
        </authorList>
    </citation>
    <scope>IDENTIFICATION</scope>
</reference>
<dbReference type="SFLD" id="SFLDG00358">
    <property type="entry name" value="Main_(cytGST)"/>
    <property type="match status" value="1"/>
</dbReference>
<dbReference type="PROSITE" id="PS50966">
    <property type="entry name" value="ZF_SWIM"/>
    <property type="match status" value="1"/>
</dbReference>
<dbReference type="CDD" id="cd03185">
    <property type="entry name" value="GST_C_Tau"/>
    <property type="match status" value="1"/>
</dbReference>
<dbReference type="Pfam" id="PF02798">
    <property type="entry name" value="GST_N"/>
    <property type="match status" value="1"/>
</dbReference>
<dbReference type="InterPro" id="IPR004046">
    <property type="entry name" value="GST_C"/>
</dbReference>
<evidence type="ECO:0000259" key="9">
    <source>
        <dbReference type="PROSITE" id="PS50405"/>
    </source>
</evidence>
<feature type="domain" description="SWIM-type" evidence="10">
    <location>
        <begin position="54"/>
        <end position="101"/>
    </location>
</feature>
<keyword evidence="12" id="KW-1185">Reference proteome</keyword>
<evidence type="ECO:0000256" key="1">
    <source>
        <dbReference type="ARBA" id="ARBA00012452"/>
    </source>
</evidence>
<dbReference type="GO" id="GO:0005737">
    <property type="term" value="C:cytoplasm"/>
    <property type="evidence" value="ECO:0007669"/>
    <property type="project" value="TreeGrafter"/>
</dbReference>
<dbReference type="Pfam" id="PF04434">
    <property type="entry name" value="SWIM"/>
    <property type="match status" value="1"/>
</dbReference>
<feature type="domain" description="GST C-terminal" evidence="9">
    <location>
        <begin position="397"/>
        <end position="503"/>
    </location>
</feature>
<name>A0A7N2MIF0_QUELO</name>
<evidence type="ECO:0000313" key="12">
    <source>
        <dbReference type="Proteomes" id="UP000594261"/>
    </source>
</evidence>
<keyword evidence="3" id="KW-0479">Metal-binding</keyword>
<comment type="catalytic activity">
    <reaction evidence="6">
        <text>RX + glutathione = an S-substituted glutathione + a halide anion + H(+)</text>
        <dbReference type="Rhea" id="RHEA:16437"/>
        <dbReference type="ChEBI" id="CHEBI:15378"/>
        <dbReference type="ChEBI" id="CHEBI:16042"/>
        <dbReference type="ChEBI" id="CHEBI:17792"/>
        <dbReference type="ChEBI" id="CHEBI:57925"/>
        <dbReference type="ChEBI" id="CHEBI:90779"/>
        <dbReference type="EC" id="2.5.1.18"/>
    </reaction>
</comment>
<reference evidence="11 12" key="1">
    <citation type="journal article" date="2016" name="G3 (Bethesda)">
        <title>First Draft Assembly and Annotation of the Genome of a California Endemic Oak Quercus lobata Nee (Fagaceae).</title>
        <authorList>
            <person name="Sork V.L."/>
            <person name="Fitz-Gibbon S.T."/>
            <person name="Puiu D."/>
            <person name="Crepeau M."/>
            <person name="Gugger P.F."/>
            <person name="Sherman R."/>
            <person name="Stevens K."/>
            <person name="Langley C.H."/>
            <person name="Pellegrini M."/>
            <person name="Salzberg S.L."/>
        </authorList>
    </citation>
    <scope>NUCLEOTIDE SEQUENCE [LARGE SCALE GENOMIC DNA]</scope>
    <source>
        <strain evidence="11 12">cv. SW786</strain>
    </source>
</reference>
<dbReference type="InterPro" id="IPR045074">
    <property type="entry name" value="GST_C_Tau"/>
</dbReference>
<dbReference type="EMBL" id="LRBV02000009">
    <property type="status" value="NOT_ANNOTATED_CDS"/>
    <property type="molecule type" value="Genomic_DNA"/>
</dbReference>
<dbReference type="GO" id="GO:0008270">
    <property type="term" value="F:zinc ion binding"/>
    <property type="evidence" value="ECO:0007669"/>
    <property type="project" value="UniProtKB-KW"/>
</dbReference>
<dbReference type="InParanoid" id="A0A7N2MIF0"/>
<dbReference type="InterPro" id="IPR036249">
    <property type="entry name" value="Thioredoxin-like_sf"/>
</dbReference>
<protein>
    <recommendedName>
        <fullName evidence="1">glutathione transferase</fullName>
        <ecNumber evidence="1">2.5.1.18</ecNumber>
    </recommendedName>
</protein>
<evidence type="ECO:0000256" key="2">
    <source>
        <dbReference type="ARBA" id="ARBA00022679"/>
    </source>
</evidence>
<dbReference type="InterPro" id="IPR006564">
    <property type="entry name" value="Znf_PMZ"/>
</dbReference>
<dbReference type="PROSITE" id="PS50404">
    <property type="entry name" value="GST_NTER"/>
    <property type="match status" value="1"/>
</dbReference>
<dbReference type="FunFam" id="3.40.30.10:FF:000014">
    <property type="entry name" value="Tau class glutathione S-transferase"/>
    <property type="match status" value="1"/>
</dbReference>
<dbReference type="GO" id="GO:0004364">
    <property type="term" value="F:glutathione transferase activity"/>
    <property type="evidence" value="ECO:0007669"/>
    <property type="project" value="UniProtKB-EC"/>
</dbReference>
<evidence type="ECO:0000256" key="3">
    <source>
        <dbReference type="ARBA" id="ARBA00022723"/>
    </source>
</evidence>
<dbReference type="InterPro" id="IPR045073">
    <property type="entry name" value="Omega/Tau-like"/>
</dbReference>
<evidence type="ECO:0000259" key="8">
    <source>
        <dbReference type="PROSITE" id="PS50404"/>
    </source>
</evidence>
<dbReference type="SFLD" id="SFLDG01152">
    <property type="entry name" value="Main.3:_Omega-_and_Tau-like"/>
    <property type="match status" value="1"/>
</dbReference>
<dbReference type="SFLD" id="SFLDS00019">
    <property type="entry name" value="Glutathione_Transferase_(cytos"/>
    <property type="match status" value="1"/>
</dbReference>
<dbReference type="SMART" id="SM00575">
    <property type="entry name" value="ZnF_PMZ"/>
    <property type="match status" value="1"/>
</dbReference>
<dbReference type="Proteomes" id="UP000594261">
    <property type="component" value="Chromosome 9"/>
</dbReference>
<dbReference type="SUPFAM" id="SSF52833">
    <property type="entry name" value="Thioredoxin-like"/>
    <property type="match status" value="1"/>
</dbReference>
<dbReference type="EnsemblPlants" id="QL09p016828:mrna">
    <property type="protein sequence ID" value="QL09p016828:mrna"/>
    <property type="gene ID" value="QL09p016828"/>
</dbReference>
<dbReference type="SUPFAM" id="SSF47616">
    <property type="entry name" value="GST C-terminal domain-like"/>
    <property type="match status" value="2"/>
</dbReference>
<keyword evidence="2" id="KW-0808">Transferase</keyword>
<evidence type="ECO:0000256" key="5">
    <source>
        <dbReference type="ARBA" id="ARBA00022833"/>
    </source>
</evidence>
<dbReference type="InterPro" id="IPR040079">
    <property type="entry name" value="Glutathione_S-Trfase"/>
</dbReference>
<proteinExistence type="predicted"/>
<evidence type="ECO:0000256" key="7">
    <source>
        <dbReference type="PROSITE-ProRule" id="PRU00325"/>
    </source>
</evidence>
<feature type="domain" description="GST N-terminal" evidence="8">
    <location>
        <begin position="180"/>
        <end position="259"/>
    </location>
</feature>
<dbReference type="EC" id="2.5.1.18" evidence="1"/>
<dbReference type="InterPro" id="IPR004045">
    <property type="entry name" value="Glutathione_S-Trfase_N"/>
</dbReference>
<dbReference type="AlphaFoldDB" id="A0A7N2MIF0"/>
<dbReference type="GO" id="GO:0006749">
    <property type="term" value="P:glutathione metabolic process"/>
    <property type="evidence" value="ECO:0007669"/>
    <property type="project" value="InterPro"/>
</dbReference>
<dbReference type="InterPro" id="IPR036282">
    <property type="entry name" value="Glutathione-S-Trfase_C_sf"/>
</dbReference>
<evidence type="ECO:0000256" key="6">
    <source>
        <dbReference type="ARBA" id="ARBA00047960"/>
    </source>
</evidence>
<keyword evidence="5" id="KW-0862">Zinc</keyword>
<dbReference type="CDD" id="cd03058">
    <property type="entry name" value="GST_N_Tau"/>
    <property type="match status" value="1"/>
</dbReference>
<evidence type="ECO:0000259" key="10">
    <source>
        <dbReference type="PROSITE" id="PS50966"/>
    </source>
</evidence>
<accession>A0A7N2MIF0</accession>
<evidence type="ECO:0000256" key="4">
    <source>
        <dbReference type="ARBA" id="ARBA00022771"/>
    </source>
</evidence>
<keyword evidence="4 7" id="KW-0863">Zinc-finger</keyword>
<dbReference type="FunFam" id="1.20.1050.10:FF:000012">
    <property type="entry name" value="Tau class glutathione S-transferase"/>
    <property type="match status" value="1"/>
</dbReference>
<dbReference type="Gene3D" id="1.20.1050.10">
    <property type="match status" value="2"/>
</dbReference>
<dbReference type="Pfam" id="PF00043">
    <property type="entry name" value="GST_C"/>
    <property type="match status" value="2"/>
</dbReference>
<evidence type="ECO:0000313" key="11">
    <source>
        <dbReference type="EnsemblPlants" id="QL09p016828:mrna"/>
    </source>
</evidence>
<dbReference type="Gene3D" id="3.40.30.10">
    <property type="entry name" value="Glutaredoxin"/>
    <property type="match status" value="1"/>
</dbReference>
<dbReference type="InterPro" id="IPR010987">
    <property type="entry name" value="Glutathione-S-Trfase_C-like"/>
</dbReference>
<sequence>MRQTKLILQSNVEMLRHVVELYSPEMFQMFQDEYMKIADCTIYKANKSDTITEYKVKYSQRIQEHLVKYEASNTSVECSCKKFSFVGILCAHALKVLEHKNVKRLSVHYVLKRWTQDAKASSIKDHHGIDIKSNAQESIGKHYSYLSHNAREISILAAENKIMIKTKPTVGRPKRRLKSALEKKNGKWVSPYSLKVKWALKLKGIQYQYVEEDLQNKSPMLLQYNPVYKKIPVLVHDDKPLAESVIILEYIDEVWKQNPLLPIDPYERAKARFWAKFVDDKCVPALMAAFSKRGEEQERAVKEAHENLKILESGLEGKRFFGGETIGFVDIAAGWIGYSAQMTGEIIGIKLIDAETMPLLDSWFQDFLGIPLIKECLPPQDKLLEYIKELHKKICVPALMAAFSKKGEEQERAVKEACENLKILESGLEGKRFIGGETIGFVDIAAGWIGCWAQMTEEIIGIKLIDAETMPLLDSWFQDFLGIPLIKECMRPQDKLLEHSKELHKILTAALT</sequence>
<dbReference type="PROSITE" id="PS50405">
    <property type="entry name" value="GST_CTER"/>
    <property type="match status" value="2"/>
</dbReference>
<feature type="domain" description="GST C-terminal" evidence="9">
    <location>
        <begin position="264"/>
        <end position="390"/>
    </location>
</feature>
<dbReference type="PANTHER" id="PTHR11260">
    <property type="entry name" value="GLUTATHIONE S-TRANSFERASE, GST, SUPERFAMILY, GST DOMAIN CONTAINING"/>
    <property type="match status" value="1"/>
</dbReference>
<dbReference type="PANTHER" id="PTHR11260:SF695">
    <property type="entry name" value="GLUTATHIONE TRANSFERASE"/>
    <property type="match status" value="1"/>
</dbReference>